<name>A0A9X1IJ00_9PROT</name>
<dbReference type="EMBL" id="JAJAQI010000110">
    <property type="protein sequence ID" value="MCB4825507.1"/>
    <property type="molecule type" value="Genomic_DNA"/>
</dbReference>
<proteinExistence type="predicted"/>
<dbReference type="RefSeq" id="WP_226614488.1">
    <property type="nucleotide sequence ID" value="NZ_JAJAQI010000110.1"/>
</dbReference>
<evidence type="ECO:0000313" key="2">
    <source>
        <dbReference type="Proteomes" id="UP001139311"/>
    </source>
</evidence>
<organism evidence="1 2">
    <name type="scientific">Roseicella aerolata</name>
    <dbReference type="NCBI Taxonomy" id="2883479"/>
    <lineage>
        <taxon>Bacteria</taxon>
        <taxon>Pseudomonadati</taxon>
        <taxon>Pseudomonadota</taxon>
        <taxon>Alphaproteobacteria</taxon>
        <taxon>Acetobacterales</taxon>
        <taxon>Roseomonadaceae</taxon>
        <taxon>Roseicella</taxon>
    </lineage>
</organism>
<dbReference type="AlphaFoldDB" id="A0A9X1IJ00"/>
<dbReference type="Proteomes" id="UP001139311">
    <property type="component" value="Unassembled WGS sequence"/>
</dbReference>
<gene>
    <name evidence="1" type="ORF">LHA35_27770</name>
</gene>
<reference evidence="1" key="1">
    <citation type="submission" date="2021-10" db="EMBL/GenBank/DDBJ databases">
        <title>Roseicella aerolatum sp. nov., isolated from aerosols of e-waste dismantling site.</title>
        <authorList>
            <person name="Qin T."/>
        </authorList>
    </citation>
    <scope>NUCLEOTIDE SEQUENCE</scope>
    <source>
        <strain evidence="1">GB24</strain>
    </source>
</reference>
<evidence type="ECO:0000313" key="1">
    <source>
        <dbReference type="EMBL" id="MCB4825507.1"/>
    </source>
</evidence>
<sequence length="248" mass="26635">RASPENRLPTCRAATIIQPPRPQTLILIVALLASRSSRHNHALSDESLRDIRRNPDLLGEFWDAIAEDFMDGVRLLDMGANAGALFWNWWDSGAGPLMLGDGSGMAALVVTTAEVESLRLAREALARAADAMPAARLFVVVNEHQGPLPADHPALDGLCEGAGSRAREVERVILPRCSAPAWQAMVGLGKPLSELATLRPHDLQPLGFRLGAAARSVADVGEWLAEWRPQVRRILSASGLIRAEASGG</sequence>
<keyword evidence="2" id="KW-1185">Reference proteome</keyword>
<protein>
    <submittedName>
        <fullName evidence="1">Uncharacterized protein</fullName>
    </submittedName>
</protein>
<comment type="caution">
    <text evidence="1">The sequence shown here is derived from an EMBL/GenBank/DDBJ whole genome shotgun (WGS) entry which is preliminary data.</text>
</comment>
<feature type="non-terminal residue" evidence="1">
    <location>
        <position position="1"/>
    </location>
</feature>
<accession>A0A9X1IJ00</accession>